<dbReference type="Proteomes" id="UP000824267">
    <property type="component" value="Unassembled WGS sequence"/>
</dbReference>
<keyword evidence="6" id="KW-0720">Serine protease</keyword>
<dbReference type="AlphaFoldDB" id="A0A9D1RHI9"/>
<dbReference type="InterPro" id="IPR009003">
    <property type="entry name" value="Peptidase_S1_PA"/>
</dbReference>
<dbReference type="PANTHER" id="PTHR38469:SF1">
    <property type="entry name" value="PERIPLASMIC PEPTIDASE SUBFAMILY S1B"/>
    <property type="match status" value="1"/>
</dbReference>
<evidence type="ECO:0000256" key="2">
    <source>
        <dbReference type="ARBA" id="ARBA00022438"/>
    </source>
</evidence>
<dbReference type="Pfam" id="PF10459">
    <property type="entry name" value="Peptidase_S46"/>
    <property type="match status" value="1"/>
</dbReference>
<accession>A0A9D1RHI9</accession>
<comment type="similarity">
    <text evidence="1">Belongs to the peptidase S46 family.</text>
</comment>
<feature type="non-terminal residue" evidence="7">
    <location>
        <position position="1"/>
    </location>
</feature>
<evidence type="ECO:0000256" key="5">
    <source>
        <dbReference type="ARBA" id="ARBA00022801"/>
    </source>
</evidence>
<dbReference type="SUPFAM" id="SSF50494">
    <property type="entry name" value="Trypsin-like serine proteases"/>
    <property type="match status" value="1"/>
</dbReference>
<comment type="caution">
    <text evidence="7">The sequence shown here is derived from an EMBL/GenBank/DDBJ whole genome shotgun (WGS) entry which is preliminary data.</text>
</comment>
<dbReference type="InterPro" id="IPR043504">
    <property type="entry name" value="Peptidase_S1_PA_chymotrypsin"/>
</dbReference>
<keyword evidence="3" id="KW-0645">Protease</keyword>
<dbReference type="GO" id="GO:0070009">
    <property type="term" value="F:serine-type aminopeptidase activity"/>
    <property type="evidence" value="ECO:0007669"/>
    <property type="project" value="InterPro"/>
</dbReference>
<sequence>LNVYNEAMQKSPAQRLRYASTVASIANGWKKWQGELKGLKRMNAIEKKKAFERDFNKWANLTEENRERYGGLLADFDKYYSQSIEAKKSYIYMNEALLASDAMLYALRLLTLADISTDESVPEEKVKENAENTYGYLMEYFSQDYENHKEVDRDIFVRTMTIFYNDFAKDRYVWLRKNVESGKYNNAEAYFTDVYNSSLLSNPKKAEKLLKKYKRKKAEELMEDPMVEILGAVLSKFRKVDMVELNGINEKLDSLYRVYVEGIMKMDTVKEFYPDANLTLRVAYGNVKSYKPRDGVEYMPYTTIEGIMEKENPQIYDYVVEERLKQLYNAKDYGVYANEKGELPVAFIASNHTTGGNSGSPVLDADGNLIGINFDRNWEGTMSDIMYDPDQCRNISLDIRYCLFIIDKFAGAKHLIDEMTIVK</sequence>
<evidence type="ECO:0000256" key="1">
    <source>
        <dbReference type="ARBA" id="ARBA00010491"/>
    </source>
</evidence>
<organism evidence="7 8">
    <name type="scientific">Candidatus Onthomorpha intestinigallinarum</name>
    <dbReference type="NCBI Taxonomy" id="2840880"/>
    <lineage>
        <taxon>Bacteria</taxon>
        <taxon>Pseudomonadati</taxon>
        <taxon>Bacteroidota</taxon>
        <taxon>Bacteroidia</taxon>
        <taxon>Bacteroidales</taxon>
        <taxon>Candidatus Onthomorpha</taxon>
    </lineage>
</organism>
<name>A0A9D1RHI9_9BACT</name>
<keyword evidence="2" id="KW-0031">Aminopeptidase</keyword>
<dbReference type="Gene3D" id="2.40.10.10">
    <property type="entry name" value="Trypsin-like serine proteases"/>
    <property type="match status" value="1"/>
</dbReference>
<dbReference type="GO" id="GO:0008239">
    <property type="term" value="F:dipeptidyl-peptidase activity"/>
    <property type="evidence" value="ECO:0007669"/>
    <property type="project" value="InterPro"/>
</dbReference>
<keyword evidence="5" id="KW-0378">Hydrolase</keyword>
<evidence type="ECO:0000256" key="6">
    <source>
        <dbReference type="ARBA" id="ARBA00022825"/>
    </source>
</evidence>
<dbReference type="EMBL" id="DXGG01000220">
    <property type="protein sequence ID" value="HIW87994.1"/>
    <property type="molecule type" value="Genomic_DNA"/>
</dbReference>
<evidence type="ECO:0000256" key="4">
    <source>
        <dbReference type="ARBA" id="ARBA00022729"/>
    </source>
</evidence>
<reference evidence="7" key="1">
    <citation type="journal article" date="2021" name="PeerJ">
        <title>Extensive microbial diversity within the chicken gut microbiome revealed by metagenomics and culture.</title>
        <authorList>
            <person name="Gilroy R."/>
            <person name="Ravi A."/>
            <person name="Getino M."/>
            <person name="Pursley I."/>
            <person name="Horton D.L."/>
            <person name="Alikhan N.F."/>
            <person name="Baker D."/>
            <person name="Gharbi K."/>
            <person name="Hall N."/>
            <person name="Watson M."/>
            <person name="Adriaenssens E.M."/>
            <person name="Foster-Nyarko E."/>
            <person name="Jarju S."/>
            <person name="Secka A."/>
            <person name="Antonio M."/>
            <person name="Oren A."/>
            <person name="Chaudhuri R.R."/>
            <person name="La Ragione R."/>
            <person name="Hildebrand F."/>
            <person name="Pallen M.J."/>
        </authorList>
    </citation>
    <scope>NUCLEOTIDE SEQUENCE</scope>
    <source>
        <strain evidence="7">Gambia16-930</strain>
    </source>
</reference>
<evidence type="ECO:0000313" key="8">
    <source>
        <dbReference type="Proteomes" id="UP000824267"/>
    </source>
</evidence>
<dbReference type="GO" id="GO:0043171">
    <property type="term" value="P:peptide catabolic process"/>
    <property type="evidence" value="ECO:0007669"/>
    <property type="project" value="UniProtKB-ARBA"/>
</dbReference>
<dbReference type="GO" id="GO:0006508">
    <property type="term" value="P:proteolysis"/>
    <property type="evidence" value="ECO:0007669"/>
    <property type="project" value="UniProtKB-KW"/>
</dbReference>
<reference evidence="7" key="2">
    <citation type="submission" date="2021-04" db="EMBL/GenBank/DDBJ databases">
        <authorList>
            <person name="Gilroy R."/>
        </authorList>
    </citation>
    <scope>NUCLEOTIDE SEQUENCE</scope>
    <source>
        <strain evidence="7">Gambia16-930</strain>
    </source>
</reference>
<keyword evidence="4" id="KW-0732">Signal</keyword>
<dbReference type="PANTHER" id="PTHR38469">
    <property type="entry name" value="PERIPLASMIC PEPTIDASE SUBFAMILY S1B"/>
    <property type="match status" value="1"/>
</dbReference>
<dbReference type="InterPro" id="IPR019500">
    <property type="entry name" value="Pep_S46"/>
</dbReference>
<gene>
    <name evidence="7" type="ORF">IAC47_06955</name>
</gene>
<evidence type="ECO:0000313" key="7">
    <source>
        <dbReference type="EMBL" id="HIW87994.1"/>
    </source>
</evidence>
<evidence type="ECO:0000256" key="3">
    <source>
        <dbReference type="ARBA" id="ARBA00022670"/>
    </source>
</evidence>
<protein>
    <submittedName>
        <fullName evidence="7">S46 family peptidase</fullName>
    </submittedName>
</protein>
<proteinExistence type="inferred from homology"/>